<keyword evidence="13" id="KW-0472">Membrane</keyword>
<dbReference type="EMBL" id="CP023322">
    <property type="protein sequence ID" value="ATY59616.1"/>
    <property type="molecule type" value="Genomic_DNA"/>
</dbReference>
<dbReference type="OrthoDB" id="37659at2759"/>
<comment type="subcellular location">
    <subcellularLocation>
        <location evidence="2">Mitochondrion inner membrane</location>
        <topology evidence="2">Single-pass membrane protein</topology>
    </subcellularLocation>
</comment>
<dbReference type="PRINTS" id="PR00081">
    <property type="entry name" value="GDHRDH"/>
</dbReference>
<dbReference type="Pfam" id="PF13561">
    <property type="entry name" value="adh_short_C2"/>
    <property type="match status" value="1"/>
</dbReference>
<dbReference type="Gene3D" id="3.40.50.720">
    <property type="entry name" value="NAD(P)-binding Rossmann-like Domain"/>
    <property type="match status" value="1"/>
</dbReference>
<dbReference type="PANTHER" id="PTHR44229">
    <property type="entry name" value="15-HYDROXYPROSTAGLANDIN DEHYDROGENASE [NAD(+)]"/>
    <property type="match status" value="1"/>
</dbReference>
<keyword evidence="10" id="KW-1133">Transmembrane helix</keyword>
<evidence type="ECO:0000256" key="13">
    <source>
        <dbReference type="ARBA" id="ARBA00023136"/>
    </source>
</evidence>
<evidence type="ECO:0000256" key="12">
    <source>
        <dbReference type="ARBA" id="ARBA00023128"/>
    </source>
</evidence>
<name>A0A2H4S928_CORMI</name>
<comment type="similarity">
    <text evidence="3">Belongs to the short-chain dehydrogenases/reductases (SDR) family.</text>
</comment>
<dbReference type="VEuPathDB" id="FungiDB:A9K55_002617"/>
<dbReference type="InterPro" id="IPR020164">
    <property type="entry name" value="Cyt_c_Oxase_assmbl_COX16"/>
</dbReference>
<protein>
    <recommendedName>
        <fullName evidence="5">Cytochrome c oxidase assembly protein COX16, mitochondrial</fullName>
    </recommendedName>
    <alternativeName>
        <fullName evidence="6">Cytochrome c oxidase assembly protein cox16, mitochondrial</fullName>
    </alternativeName>
</protein>
<evidence type="ECO:0000256" key="6">
    <source>
        <dbReference type="ARBA" id="ARBA00019222"/>
    </source>
</evidence>
<dbReference type="GO" id="GO:0005743">
    <property type="term" value="C:mitochondrial inner membrane"/>
    <property type="evidence" value="ECO:0007669"/>
    <property type="project" value="UniProtKB-SubCell"/>
</dbReference>
<dbReference type="PANTHER" id="PTHR44229:SF4">
    <property type="entry name" value="15-HYDROXYPROSTAGLANDIN DEHYDROGENASE [NAD(+)]"/>
    <property type="match status" value="1"/>
</dbReference>
<proteinExistence type="inferred from homology"/>
<keyword evidence="9" id="KW-0521">NADP</keyword>
<evidence type="ECO:0000256" key="10">
    <source>
        <dbReference type="ARBA" id="ARBA00022989"/>
    </source>
</evidence>
<dbReference type="SUPFAM" id="SSF51735">
    <property type="entry name" value="NAD(P)-binding Rossmann-fold domains"/>
    <property type="match status" value="1"/>
</dbReference>
<dbReference type="PROSITE" id="PS00061">
    <property type="entry name" value="ADH_SHORT"/>
    <property type="match status" value="1"/>
</dbReference>
<evidence type="ECO:0000313" key="14">
    <source>
        <dbReference type="EMBL" id="ATY59616.1"/>
    </source>
</evidence>
<evidence type="ECO:0000256" key="2">
    <source>
        <dbReference type="ARBA" id="ARBA00004434"/>
    </source>
</evidence>
<evidence type="ECO:0000256" key="8">
    <source>
        <dbReference type="ARBA" id="ARBA00022792"/>
    </source>
</evidence>
<dbReference type="InterPro" id="IPR020904">
    <property type="entry name" value="Sc_DH/Rdtase_CS"/>
</dbReference>
<keyword evidence="11" id="KW-0560">Oxidoreductase</keyword>
<evidence type="ECO:0000256" key="5">
    <source>
        <dbReference type="ARBA" id="ARBA00015368"/>
    </source>
</evidence>
<evidence type="ECO:0000256" key="1">
    <source>
        <dbReference type="ARBA" id="ARBA00002490"/>
    </source>
</evidence>
<evidence type="ECO:0000256" key="11">
    <source>
        <dbReference type="ARBA" id="ARBA00023002"/>
    </source>
</evidence>
<evidence type="ECO:0000256" key="9">
    <source>
        <dbReference type="ARBA" id="ARBA00022857"/>
    </source>
</evidence>
<organism evidence="14 15">
    <name type="scientific">Cordyceps militaris</name>
    <name type="common">Caterpillar fungus</name>
    <name type="synonym">Clavaria militaris</name>
    <dbReference type="NCBI Taxonomy" id="73501"/>
    <lineage>
        <taxon>Eukaryota</taxon>
        <taxon>Fungi</taxon>
        <taxon>Dikarya</taxon>
        <taxon>Ascomycota</taxon>
        <taxon>Pezizomycotina</taxon>
        <taxon>Sordariomycetes</taxon>
        <taxon>Hypocreomycetidae</taxon>
        <taxon>Hypocreales</taxon>
        <taxon>Cordycipitaceae</taxon>
        <taxon>Cordyceps</taxon>
    </lineage>
</organism>
<comment type="function">
    <text evidence="1">Required for the assembly of the mitochondrial respiratory chain complex IV (CIV), also known as cytochrome c oxidase. May participate in merging the COX1 and COX2 assembly lines.</text>
</comment>
<dbReference type="VEuPathDB" id="FungiDB:CCM_05246"/>
<dbReference type="AlphaFoldDB" id="A0A2H4S928"/>
<dbReference type="Proteomes" id="UP000323067">
    <property type="component" value="Chromosome iv"/>
</dbReference>
<dbReference type="InterPro" id="IPR002347">
    <property type="entry name" value="SDR_fam"/>
</dbReference>
<dbReference type="GO" id="GO:0016616">
    <property type="term" value="F:oxidoreductase activity, acting on the CH-OH group of donors, NAD or NADP as acceptor"/>
    <property type="evidence" value="ECO:0007669"/>
    <property type="project" value="TreeGrafter"/>
</dbReference>
<evidence type="ECO:0000256" key="4">
    <source>
        <dbReference type="ARBA" id="ARBA00008370"/>
    </source>
</evidence>
<keyword evidence="12" id="KW-0496">Mitochondrion</keyword>
<dbReference type="InterPro" id="IPR036291">
    <property type="entry name" value="NAD(P)-bd_dom_sf"/>
</dbReference>
<dbReference type="Pfam" id="PF14138">
    <property type="entry name" value="COX16"/>
    <property type="match status" value="1"/>
</dbReference>
<evidence type="ECO:0000256" key="3">
    <source>
        <dbReference type="ARBA" id="ARBA00006484"/>
    </source>
</evidence>
<comment type="similarity">
    <text evidence="4">Belongs to the COX16 family.</text>
</comment>
<reference evidence="14 15" key="1">
    <citation type="journal article" date="2017" name="BMC Genomics">
        <title>Chromosome level assembly and secondary metabolite potential of the parasitic fungus Cordyceps militaris.</title>
        <authorList>
            <person name="Kramer G.J."/>
            <person name="Nodwell J.R."/>
        </authorList>
    </citation>
    <scope>NUCLEOTIDE SEQUENCE [LARGE SCALE GENOMIC DNA]</scope>
    <source>
        <strain evidence="14 15">ATCC 34164</strain>
    </source>
</reference>
<evidence type="ECO:0000313" key="15">
    <source>
        <dbReference type="Proteomes" id="UP000323067"/>
    </source>
</evidence>
<accession>A0A2H4S928</accession>
<keyword evidence="7" id="KW-0812">Transmembrane</keyword>
<evidence type="ECO:0000256" key="7">
    <source>
        <dbReference type="ARBA" id="ARBA00022692"/>
    </source>
</evidence>
<dbReference type="PRINTS" id="PR00080">
    <property type="entry name" value="SDRFAMILY"/>
</dbReference>
<gene>
    <name evidence="14" type="ORF">A9K55_002617</name>
</gene>
<sequence>MPTFQSKKFRSAGESNAMGARYRAVMSKRPFLMFGLPFLAVIIAGSFVLTPATAIRYERHDRRVRQMTRDEELNVRRSARKVDMREEYYRLAGGKDLDNWEQKRVERLPGESDGINFAFAQLLLGKGCNVVLADIKLRPEAEALVSQHSAAGEGPRAVFVKTDVTAWEDLRGMLDTAVAEFGGFDIVCPGAGVFEPPTSSFWHPPGSNTSRDFVDANHYTSLDINLTHPIRATQLALQHWLAPENAARQTPETPKRVVTIASIAGYTPVFPSPLYVAAKYGVVGFTRSMAPLEAAVGIRVSAVAPGAVGTPMLLEHPDRDNVIDDGEDVLISVQNVAEAMLLLVESEQHPGGTILEVAAKATRPVSVWNDPGPSQEPHQGTTMSKMGVATENVVATLTDGTWQKK</sequence>
<keyword evidence="8" id="KW-0999">Mitochondrion inner membrane</keyword>